<dbReference type="GO" id="GO:0008270">
    <property type="term" value="F:zinc ion binding"/>
    <property type="evidence" value="ECO:0007669"/>
    <property type="project" value="UniProtKB-UniRule"/>
</dbReference>
<evidence type="ECO:0000313" key="9">
    <source>
        <dbReference type="Proteomes" id="UP000004221"/>
    </source>
</evidence>
<feature type="binding site" evidence="6">
    <location>
        <position position="268"/>
    </location>
    <ligand>
        <name>Zn(2+)</name>
        <dbReference type="ChEBI" id="CHEBI:29105"/>
        <label>2</label>
    </ligand>
</feature>
<dbReference type="Proteomes" id="UP000004221">
    <property type="component" value="Unassembled WGS sequence"/>
</dbReference>
<keyword evidence="5 6" id="KW-0665">Pyrimidine biosynthesis</keyword>
<feature type="binding site" evidence="6">
    <location>
        <position position="188"/>
    </location>
    <ligand>
        <name>Zn(2+)</name>
        <dbReference type="ChEBI" id="CHEBI:29105"/>
        <label>1</label>
    </ligand>
</feature>
<comment type="pathway">
    <text evidence="6">Pyrimidine metabolism; UMP biosynthesis via de novo pathway; (S)-dihydroorotate from bicarbonate: step 3/3.</text>
</comment>
<reference evidence="8 9" key="1">
    <citation type="journal article" date="2012" name="ISME J.">
        <title>Nitrification expanded: discovery, physiology and genomics of a nitrite-oxidizing bacterium from the phylum Chloroflexi.</title>
        <authorList>
            <person name="Sorokin D.Y."/>
            <person name="Lucker S."/>
            <person name="Vejmelkova D."/>
            <person name="Kostrikina N.A."/>
            <person name="Kleerebezem R."/>
            <person name="Rijpstra W.I."/>
            <person name="Damste J.S."/>
            <person name="Le Paslier D."/>
            <person name="Muyzer G."/>
            <person name="Wagner M."/>
            <person name="van Loosdrecht M.C."/>
            <person name="Daims H."/>
        </authorList>
    </citation>
    <scope>NUCLEOTIDE SEQUENCE [LARGE SCALE GENOMIC DNA]</scope>
    <source>
        <strain evidence="9">none</strain>
    </source>
</reference>
<comment type="caution">
    <text evidence="8">The sequence shown here is derived from an EMBL/GenBank/DDBJ whole genome shotgun (WGS) entry which is preliminary data.</text>
</comment>
<feature type="binding site" evidence="6">
    <location>
        <position position="329"/>
    </location>
    <ligand>
        <name>substrate</name>
    </ligand>
</feature>
<comment type="cofactor">
    <cofactor evidence="6">
        <name>Zn(2+)</name>
        <dbReference type="ChEBI" id="CHEBI:29105"/>
    </cofactor>
    <text evidence="6">Binds 2 Zn(2+) ions per subunit.</text>
</comment>
<dbReference type="AlphaFoldDB" id="I4ENL4"/>
<accession>I4ENL4</accession>
<evidence type="ECO:0000256" key="2">
    <source>
        <dbReference type="ARBA" id="ARBA00010286"/>
    </source>
</evidence>
<dbReference type="EMBL" id="CAGS01000734">
    <property type="protein sequence ID" value="CCF86277.1"/>
    <property type="molecule type" value="Genomic_DNA"/>
</dbReference>
<keyword evidence="4 6" id="KW-0378">Hydrolase</keyword>
<keyword evidence="6" id="KW-0862">Zinc</keyword>
<feature type="binding site" evidence="6">
    <location>
        <position position="215"/>
    </location>
    <ligand>
        <name>Zn(2+)</name>
        <dbReference type="ChEBI" id="CHEBI:29105"/>
        <label>2</label>
    </ligand>
</feature>
<dbReference type="PROSITE" id="PS00483">
    <property type="entry name" value="DIHYDROOROTASE_2"/>
    <property type="match status" value="1"/>
</dbReference>
<name>I4ENL4_9BACT</name>
<sequence length="474" mass="50098">MQPEIPARIQNANAGPLGTGQTQRLFSYLESESRDPAVILIRGGRVVDPSQRIDRQADVLITGDRITAIGAGVRAPDGALIIDARGLVVAPAFIDAHVHLRDPGFPEKETLESGAQAALRGGYASICCMPNTKPALDTAARVADIVERARALPVRVFPVGAISVGRRGEAVADLEGMAAAGAVGFSDDGDSTRSSRVMRDALERAARLGRRVMVHCDEWTLAAGGVMNEGAVSHDLGLPGTPAAAEEIIIARDIELARLTGGRLHIQHVSTARGRALVHQAKRDGLDVSAEVTPHHLLMTEEWVAGRRRFAGEREIVPGPCPDPNARVNPPLRTEQDAMALLAGLVDGTFDIVATDHAPHAAGDKPGDLSQAAPGMIGLELALPSMLRLVRSGRLSLPVLIEAMSTGAARIFDLPGGTLRPGNPADVVVFDPDARWLVDGRTIVSRSKNTPLSGMTMTGAVMWTIVGGKVRYHA</sequence>
<dbReference type="Gene3D" id="3.20.20.140">
    <property type="entry name" value="Metal-dependent hydrolases"/>
    <property type="match status" value="1"/>
</dbReference>
<feature type="binding site" evidence="6">
    <location>
        <begin position="99"/>
        <end position="101"/>
    </location>
    <ligand>
        <name>substrate</name>
    </ligand>
</feature>
<dbReference type="GO" id="GO:0004151">
    <property type="term" value="F:dihydroorotase activity"/>
    <property type="evidence" value="ECO:0007669"/>
    <property type="project" value="UniProtKB-UniRule"/>
</dbReference>
<dbReference type="PANTHER" id="PTHR43668:SF2">
    <property type="entry name" value="ALLANTOINASE"/>
    <property type="match status" value="1"/>
</dbReference>
<dbReference type="SUPFAM" id="SSF51556">
    <property type="entry name" value="Metallo-dependent hydrolases"/>
    <property type="match status" value="1"/>
</dbReference>
<keyword evidence="3 6" id="KW-0479">Metal-binding</keyword>
<evidence type="ECO:0000256" key="3">
    <source>
        <dbReference type="ARBA" id="ARBA00022723"/>
    </source>
</evidence>
<comment type="catalytic activity">
    <reaction evidence="6">
        <text>(S)-dihydroorotate + H2O = N-carbamoyl-L-aspartate + H(+)</text>
        <dbReference type="Rhea" id="RHEA:24296"/>
        <dbReference type="ChEBI" id="CHEBI:15377"/>
        <dbReference type="ChEBI" id="CHEBI:15378"/>
        <dbReference type="ChEBI" id="CHEBI:30864"/>
        <dbReference type="ChEBI" id="CHEBI:32814"/>
        <dbReference type="EC" id="3.5.2.3"/>
    </reaction>
</comment>
<dbReference type="UniPathway" id="UPA00070">
    <property type="reaction ID" value="UER00117"/>
</dbReference>
<feature type="binding site" evidence="6">
    <location>
        <position position="131"/>
    </location>
    <ligand>
        <name>substrate</name>
    </ligand>
</feature>
<dbReference type="HAMAP" id="MF_00220_B">
    <property type="entry name" value="PyrC_classI_B"/>
    <property type="match status" value="1"/>
</dbReference>
<protein>
    <recommendedName>
        <fullName evidence="6">Dihydroorotase</fullName>
        <shortName evidence="6">DHOase</shortName>
        <ecNumber evidence="6">3.5.2.3</ecNumber>
    </recommendedName>
</protein>
<evidence type="ECO:0000256" key="1">
    <source>
        <dbReference type="ARBA" id="ARBA00002368"/>
    </source>
</evidence>
<feature type="binding site" evidence="6">
    <location>
        <position position="97"/>
    </location>
    <ligand>
        <name>Zn(2+)</name>
        <dbReference type="ChEBI" id="CHEBI:29105"/>
        <label>1</label>
    </ligand>
</feature>
<dbReference type="GO" id="GO:0005737">
    <property type="term" value="C:cytoplasm"/>
    <property type="evidence" value="ECO:0007669"/>
    <property type="project" value="TreeGrafter"/>
</dbReference>
<dbReference type="InterPro" id="IPR032466">
    <property type="entry name" value="Metal_Hydrolase"/>
</dbReference>
<dbReference type="InterPro" id="IPR011059">
    <property type="entry name" value="Metal-dep_hydrolase_composite"/>
</dbReference>
<comment type="function">
    <text evidence="1 6">Catalyzes the reversible cyclization of carbamoyl aspartate to dihydroorotate.</text>
</comment>
<feature type="binding site" evidence="6">
    <location>
        <position position="99"/>
    </location>
    <ligand>
        <name>Zn(2+)</name>
        <dbReference type="ChEBI" id="CHEBI:29105"/>
        <label>1</label>
    </ligand>
</feature>
<gene>
    <name evidence="6 8" type="primary">pyrC</name>
    <name evidence="8" type="ORF">NITHO_970003</name>
</gene>
<dbReference type="EC" id="3.5.2.3" evidence="6"/>
<comment type="similarity">
    <text evidence="2 6">Belongs to the metallo-dependent hydrolases superfamily. DHOase family. Class I DHOase subfamily.</text>
</comment>
<feature type="binding site" evidence="6">
    <location>
        <begin position="374"/>
        <end position="375"/>
    </location>
    <ligand>
        <name>substrate</name>
    </ligand>
</feature>
<dbReference type="PANTHER" id="PTHR43668">
    <property type="entry name" value="ALLANTOINASE"/>
    <property type="match status" value="1"/>
</dbReference>
<feature type="binding site" evidence="6">
    <location>
        <position position="360"/>
    </location>
    <ligand>
        <name>substrate</name>
    </ligand>
</feature>
<dbReference type="PROSITE" id="PS00482">
    <property type="entry name" value="DIHYDROOROTASE_1"/>
    <property type="match status" value="1"/>
</dbReference>
<dbReference type="GO" id="GO:0006145">
    <property type="term" value="P:purine nucleobase catabolic process"/>
    <property type="evidence" value="ECO:0007669"/>
    <property type="project" value="TreeGrafter"/>
</dbReference>
<evidence type="ECO:0000256" key="4">
    <source>
        <dbReference type="ARBA" id="ARBA00022801"/>
    </source>
</evidence>
<dbReference type="Pfam" id="PF12890">
    <property type="entry name" value="DHOase"/>
    <property type="match status" value="1"/>
</dbReference>
<dbReference type="NCBIfam" id="TIGR00857">
    <property type="entry name" value="pyrC_multi"/>
    <property type="match status" value="1"/>
</dbReference>
<feature type="binding site" evidence="6">
    <location>
        <position position="188"/>
    </location>
    <ligand>
        <name>Zn(2+)</name>
        <dbReference type="ChEBI" id="CHEBI:29105"/>
        <label>2</label>
    </ligand>
</feature>
<feature type="active site" evidence="6">
    <location>
        <position position="356"/>
    </location>
</feature>
<dbReference type="InterPro" id="IPR002195">
    <property type="entry name" value="Dihydroorotase_CS"/>
</dbReference>
<organism evidence="8 9">
    <name type="scientific">Nitrolancea hollandica Lb</name>
    <dbReference type="NCBI Taxonomy" id="1129897"/>
    <lineage>
        <taxon>Bacteria</taxon>
        <taxon>Pseudomonadati</taxon>
        <taxon>Thermomicrobiota</taxon>
        <taxon>Thermomicrobia</taxon>
        <taxon>Sphaerobacterales</taxon>
        <taxon>Sphaerobacterineae</taxon>
        <taxon>Sphaerobacteraceae</taxon>
        <taxon>Nitrolancea</taxon>
    </lineage>
</organism>
<dbReference type="SUPFAM" id="SSF51338">
    <property type="entry name" value="Composite domain of metallo-dependent hydrolases"/>
    <property type="match status" value="1"/>
</dbReference>
<dbReference type="CDD" id="cd01317">
    <property type="entry name" value="DHOase_IIa"/>
    <property type="match status" value="1"/>
</dbReference>
<dbReference type="InterPro" id="IPR024403">
    <property type="entry name" value="DHOase_cat"/>
</dbReference>
<dbReference type="GO" id="GO:0004038">
    <property type="term" value="F:allantoinase activity"/>
    <property type="evidence" value="ECO:0007669"/>
    <property type="project" value="TreeGrafter"/>
</dbReference>
<dbReference type="GO" id="GO:0044205">
    <property type="term" value="P:'de novo' UMP biosynthetic process"/>
    <property type="evidence" value="ECO:0007669"/>
    <property type="project" value="UniProtKB-UniRule"/>
</dbReference>
<dbReference type="InterPro" id="IPR050138">
    <property type="entry name" value="DHOase/Allantoinase_Hydrolase"/>
</dbReference>
<evidence type="ECO:0000313" key="8">
    <source>
        <dbReference type="EMBL" id="CCF86277.1"/>
    </source>
</evidence>
<dbReference type="Gene3D" id="2.30.40.10">
    <property type="entry name" value="Urease, subunit C, domain 1"/>
    <property type="match status" value="1"/>
</dbReference>
<dbReference type="InterPro" id="IPR004722">
    <property type="entry name" value="DHOase"/>
</dbReference>
<keyword evidence="9" id="KW-1185">Reference proteome</keyword>
<evidence type="ECO:0000256" key="5">
    <source>
        <dbReference type="ARBA" id="ARBA00022975"/>
    </source>
</evidence>
<feature type="domain" description="Dihydroorotase catalytic" evidence="7">
    <location>
        <begin position="88"/>
        <end position="271"/>
    </location>
</feature>
<evidence type="ECO:0000259" key="7">
    <source>
        <dbReference type="Pfam" id="PF12890"/>
    </source>
</evidence>
<feature type="binding site" evidence="6">
    <location>
        <position position="356"/>
    </location>
    <ligand>
        <name>Zn(2+)</name>
        <dbReference type="ChEBI" id="CHEBI:29105"/>
        <label>1</label>
    </ligand>
</feature>
<evidence type="ECO:0000256" key="6">
    <source>
        <dbReference type="HAMAP-Rule" id="MF_00220"/>
    </source>
</evidence>
<proteinExistence type="inferred from homology"/>